<organism evidence="3 4">
    <name type="scientific">Ruminococcus albus</name>
    <dbReference type="NCBI Taxonomy" id="1264"/>
    <lineage>
        <taxon>Bacteria</taxon>
        <taxon>Bacillati</taxon>
        <taxon>Bacillota</taxon>
        <taxon>Clostridia</taxon>
        <taxon>Eubacteriales</taxon>
        <taxon>Oscillospiraceae</taxon>
        <taxon>Ruminococcus</taxon>
    </lineage>
</organism>
<sequence length="365" mass="41782">MAIKKTGISRDLIIHPGETIADILEARNMTQAELAVRTGVSPAFVGNVIAGRKDISGKFAMALEYALEVPKSFWLNLQARYDAEILEADEESTISDEEKLVRKDLNEVVKYLRKRSALPVKESTSESIISLRKVLKVSSLCNLKKIPISSAFRISSQKKINPSVLGAWIRICQIHECTFDIEKNFNTNEIDSLINDLKNLMLSDTTELPQKIKMVFYEYGLDFEIVQHFRGAPVQGFLYKRIDNRIKICMTIRGAFADIFWFSLFHELGHLYNGDLSKTSQFLDDGVDIIKEEAADRFASDKLINGDEYKIFVSKYKNSPSFELIERFASTQKIRPFIVIGRMQKEGIIAYQQYSFAKIRYKWAE</sequence>
<gene>
    <name evidence="3" type="ORF">SAMN05216469_10927</name>
</gene>
<reference evidence="3 4" key="1">
    <citation type="submission" date="2016-10" db="EMBL/GenBank/DDBJ databases">
        <authorList>
            <person name="de Groot N.N."/>
        </authorList>
    </citation>
    <scope>NUCLEOTIDE SEQUENCE [LARGE SCALE GENOMIC DNA]</scope>
    <source>
        <strain evidence="3 4">KH2T6</strain>
    </source>
</reference>
<name>A0A1H7LHF6_RUMAL</name>
<dbReference type="EMBL" id="FOAT01000009">
    <property type="protein sequence ID" value="SEK98278.1"/>
    <property type="molecule type" value="Genomic_DNA"/>
</dbReference>
<dbReference type="NCBIfam" id="TIGR02607">
    <property type="entry name" value="antidote_HigA"/>
    <property type="match status" value="1"/>
</dbReference>
<dbReference type="SUPFAM" id="SSF47413">
    <property type="entry name" value="lambda repressor-like DNA-binding domains"/>
    <property type="match status" value="1"/>
</dbReference>
<dbReference type="InterPro" id="IPR013430">
    <property type="entry name" value="Toxin_antidote_HigA"/>
</dbReference>
<dbReference type="InterPro" id="IPR001387">
    <property type="entry name" value="Cro/C1-type_HTH"/>
</dbReference>
<dbReference type="PROSITE" id="PS50943">
    <property type="entry name" value="HTH_CROC1"/>
    <property type="match status" value="1"/>
</dbReference>
<dbReference type="AlphaFoldDB" id="A0A1H7LHF6"/>
<keyword evidence="1" id="KW-0238">DNA-binding</keyword>
<evidence type="ECO:0000313" key="4">
    <source>
        <dbReference type="Proteomes" id="UP000186015"/>
    </source>
</evidence>
<protein>
    <submittedName>
        <fullName evidence="3">HTH-type transcriptional regulator / antitoxin HigA</fullName>
    </submittedName>
</protein>
<dbReference type="OrthoDB" id="9796786at2"/>
<dbReference type="SMART" id="SM00530">
    <property type="entry name" value="HTH_XRE"/>
    <property type="match status" value="1"/>
</dbReference>
<dbReference type="CDD" id="cd00093">
    <property type="entry name" value="HTH_XRE"/>
    <property type="match status" value="1"/>
</dbReference>
<dbReference type="Pfam" id="PF01381">
    <property type="entry name" value="HTH_3"/>
    <property type="match status" value="1"/>
</dbReference>
<dbReference type="RefSeq" id="WP_074833663.1">
    <property type="nucleotide sequence ID" value="NZ_FOAT01000009.1"/>
</dbReference>
<evidence type="ECO:0000259" key="2">
    <source>
        <dbReference type="PROSITE" id="PS50943"/>
    </source>
</evidence>
<feature type="domain" description="HTH cro/C1-type" evidence="2">
    <location>
        <begin position="20"/>
        <end position="74"/>
    </location>
</feature>
<dbReference type="Gene3D" id="1.10.260.40">
    <property type="entry name" value="lambda repressor-like DNA-binding domains"/>
    <property type="match status" value="1"/>
</dbReference>
<dbReference type="Proteomes" id="UP000186015">
    <property type="component" value="Unassembled WGS sequence"/>
</dbReference>
<dbReference type="PANTHER" id="PTHR36924:SF1">
    <property type="entry name" value="ANTITOXIN HIGA-1"/>
    <property type="match status" value="1"/>
</dbReference>
<evidence type="ECO:0000313" key="3">
    <source>
        <dbReference type="EMBL" id="SEK98278.1"/>
    </source>
</evidence>
<proteinExistence type="predicted"/>
<dbReference type="PANTHER" id="PTHR36924">
    <property type="entry name" value="ANTITOXIN HIGA-1"/>
    <property type="match status" value="1"/>
</dbReference>
<dbReference type="GO" id="GO:0003677">
    <property type="term" value="F:DNA binding"/>
    <property type="evidence" value="ECO:0007669"/>
    <property type="project" value="UniProtKB-KW"/>
</dbReference>
<dbReference type="InterPro" id="IPR010982">
    <property type="entry name" value="Lambda_DNA-bd_dom_sf"/>
</dbReference>
<evidence type="ECO:0000256" key="1">
    <source>
        <dbReference type="ARBA" id="ARBA00023125"/>
    </source>
</evidence>
<accession>A0A1H7LHF6</accession>